<proteinExistence type="predicted"/>
<reference evidence="1 2" key="1">
    <citation type="submission" date="2024-08" db="EMBL/GenBank/DDBJ databases">
        <title>Insights into the chromosomal genome structure of Flemingia macrophylla.</title>
        <authorList>
            <person name="Ding Y."/>
            <person name="Zhao Y."/>
            <person name="Bi W."/>
            <person name="Wu M."/>
            <person name="Zhao G."/>
            <person name="Gong Y."/>
            <person name="Li W."/>
            <person name="Zhang P."/>
        </authorList>
    </citation>
    <scope>NUCLEOTIDE SEQUENCE [LARGE SCALE GENOMIC DNA]</scope>
    <source>
        <strain evidence="1">DYQJB</strain>
        <tissue evidence="1">Leaf</tissue>
    </source>
</reference>
<keyword evidence="2" id="KW-1185">Reference proteome</keyword>
<sequence>MSEDDLNLSSEWEQLAKELKSFDESAFNEQAGKLLLENYEEYARHARLAKEKEEVKKGTSNLEHHYHAYAFMHTCSKKGQYYATKRVVFSAFWPIRAGTSTSSIPIEEKGKILVIKGKSKVRPCTLVHFSDTSIAFTRKNPRPILGPEMSILYLIASVLFNMEAYEQQWKEVTDSWPKAPVDWWCQHIYPWKPGDPVPSKEGFDLPSREPSPPMVSTSDLQVAASDTPQPMDVMPIAASEPASSSLLCSKDSRCCYACRI</sequence>
<organism evidence="1 2">
    <name type="scientific">Flemingia macrophylla</name>
    <dbReference type="NCBI Taxonomy" id="520843"/>
    <lineage>
        <taxon>Eukaryota</taxon>
        <taxon>Viridiplantae</taxon>
        <taxon>Streptophyta</taxon>
        <taxon>Embryophyta</taxon>
        <taxon>Tracheophyta</taxon>
        <taxon>Spermatophyta</taxon>
        <taxon>Magnoliopsida</taxon>
        <taxon>eudicotyledons</taxon>
        <taxon>Gunneridae</taxon>
        <taxon>Pentapetalae</taxon>
        <taxon>rosids</taxon>
        <taxon>fabids</taxon>
        <taxon>Fabales</taxon>
        <taxon>Fabaceae</taxon>
        <taxon>Papilionoideae</taxon>
        <taxon>50 kb inversion clade</taxon>
        <taxon>NPAAA clade</taxon>
        <taxon>indigoferoid/millettioid clade</taxon>
        <taxon>Phaseoleae</taxon>
        <taxon>Flemingia</taxon>
    </lineage>
</organism>
<name>A0ABD1MEU1_9FABA</name>
<protein>
    <submittedName>
        <fullName evidence="1">Uncharacterized protein</fullName>
    </submittedName>
</protein>
<evidence type="ECO:0000313" key="1">
    <source>
        <dbReference type="EMBL" id="KAL2334282.1"/>
    </source>
</evidence>
<dbReference type="AlphaFoldDB" id="A0ABD1MEU1"/>
<gene>
    <name evidence="1" type="ORF">Fmac_015495</name>
</gene>
<evidence type="ECO:0000313" key="2">
    <source>
        <dbReference type="Proteomes" id="UP001603857"/>
    </source>
</evidence>
<dbReference type="Proteomes" id="UP001603857">
    <property type="component" value="Unassembled WGS sequence"/>
</dbReference>
<comment type="caution">
    <text evidence="1">The sequence shown here is derived from an EMBL/GenBank/DDBJ whole genome shotgun (WGS) entry which is preliminary data.</text>
</comment>
<dbReference type="EMBL" id="JBGMDY010000005">
    <property type="protein sequence ID" value="KAL2334282.1"/>
    <property type="molecule type" value="Genomic_DNA"/>
</dbReference>
<accession>A0ABD1MEU1</accession>